<sequence>MQDSTPSDWDLLNPDNYLDPTTPPDLHNLQLQPLHQQQQLNADETLLEYRQPSSNYSSVSSVSPAKELMDLQDGQVS</sequence>
<feature type="compositionally biased region" description="Low complexity" evidence="1">
    <location>
        <begin position="53"/>
        <end position="63"/>
    </location>
</feature>
<evidence type="ECO:0000256" key="1">
    <source>
        <dbReference type="SAM" id="MobiDB-lite"/>
    </source>
</evidence>
<dbReference type="AlphaFoldDB" id="A0A915DBH5"/>
<name>A0A915DBH5_9BILA</name>
<evidence type="ECO:0000313" key="3">
    <source>
        <dbReference type="WBParaSite" id="jg17889"/>
    </source>
</evidence>
<keyword evidence="2" id="KW-1185">Reference proteome</keyword>
<proteinExistence type="predicted"/>
<dbReference type="Proteomes" id="UP000887574">
    <property type="component" value="Unplaced"/>
</dbReference>
<reference evidence="3" key="1">
    <citation type="submission" date="2022-11" db="UniProtKB">
        <authorList>
            <consortium name="WormBaseParasite"/>
        </authorList>
    </citation>
    <scope>IDENTIFICATION</scope>
</reference>
<dbReference type="WBParaSite" id="jg17889">
    <property type="protein sequence ID" value="jg17889"/>
    <property type="gene ID" value="jg17889"/>
</dbReference>
<feature type="region of interest" description="Disordered" evidence="1">
    <location>
        <begin position="1"/>
        <end position="28"/>
    </location>
</feature>
<evidence type="ECO:0000313" key="2">
    <source>
        <dbReference type="Proteomes" id="UP000887574"/>
    </source>
</evidence>
<protein>
    <submittedName>
        <fullName evidence="3">Uncharacterized protein</fullName>
    </submittedName>
</protein>
<organism evidence="2 3">
    <name type="scientific">Ditylenchus dipsaci</name>
    <dbReference type="NCBI Taxonomy" id="166011"/>
    <lineage>
        <taxon>Eukaryota</taxon>
        <taxon>Metazoa</taxon>
        <taxon>Ecdysozoa</taxon>
        <taxon>Nematoda</taxon>
        <taxon>Chromadorea</taxon>
        <taxon>Rhabditida</taxon>
        <taxon>Tylenchina</taxon>
        <taxon>Tylenchomorpha</taxon>
        <taxon>Sphaerularioidea</taxon>
        <taxon>Anguinidae</taxon>
        <taxon>Anguininae</taxon>
        <taxon>Ditylenchus</taxon>
    </lineage>
</organism>
<accession>A0A915DBH5</accession>
<feature type="region of interest" description="Disordered" evidence="1">
    <location>
        <begin position="51"/>
        <end position="77"/>
    </location>
</feature>